<protein>
    <submittedName>
        <fullName evidence="1">Uncharacterized protein</fullName>
    </submittedName>
</protein>
<name>A0ABY3FQ65_9BACI</name>
<dbReference type="EMBL" id="NILF01000067">
    <property type="protein sequence ID" value="TWL33730.1"/>
    <property type="molecule type" value="Genomic_DNA"/>
</dbReference>
<evidence type="ECO:0000313" key="1">
    <source>
        <dbReference type="EMBL" id="TWL33730.1"/>
    </source>
</evidence>
<keyword evidence="2" id="KW-1185">Reference proteome</keyword>
<organism evidence="1 2">
    <name type="scientific">Bacillus paralicheniformis</name>
    <dbReference type="NCBI Taxonomy" id="1648923"/>
    <lineage>
        <taxon>Bacteria</taxon>
        <taxon>Bacillati</taxon>
        <taxon>Bacillota</taxon>
        <taxon>Bacilli</taxon>
        <taxon>Bacillales</taxon>
        <taxon>Bacillaceae</taxon>
        <taxon>Bacillus</taxon>
    </lineage>
</organism>
<gene>
    <name evidence="1" type="ORF">CHCC15381_0237</name>
</gene>
<comment type="caution">
    <text evidence="1">The sequence shown here is derived from an EMBL/GenBank/DDBJ whole genome shotgun (WGS) entry which is preliminary data.</text>
</comment>
<sequence length="54" mass="5851">MQTVNSYLAVPSFIVSAEQKSIQVKTLGAAEMTLYMQKSTELLNSNVSAVTAKK</sequence>
<accession>A0ABY3FQ65</accession>
<reference evidence="1 2" key="1">
    <citation type="submission" date="2019-06" db="EMBL/GenBank/DDBJ databases">
        <title>Genome sequence analysis of &gt;100 Bacillus licheniformis strains suggests intrinsic resistance to this species.</title>
        <authorList>
            <person name="Wels M."/>
            <person name="Siezen R.J."/>
            <person name="Johansen E."/>
            <person name="Stuer-Lauridsen B."/>
            <person name="Bjerre K."/>
            <person name="Nielsen B.K.K."/>
        </authorList>
    </citation>
    <scope>NUCLEOTIDE SEQUENCE [LARGE SCALE GENOMIC DNA]</scope>
    <source>
        <strain evidence="1 2">BAC-15381</strain>
    </source>
</reference>
<proteinExistence type="predicted"/>
<evidence type="ECO:0000313" key="2">
    <source>
        <dbReference type="Proteomes" id="UP000429980"/>
    </source>
</evidence>
<dbReference type="Proteomes" id="UP000429980">
    <property type="component" value="Unassembled WGS sequence"/>
</dbReference>